<name>A0A2T1K781_9GAMM</name>
<dbReference type="SUPFAM" id="SSF51182">
    <property type="entry name" value="RmlC-like cupins"/>
    <property type="match status" value="1"/>
</dbReference>
<dbReference type="AlphaFoldDB" id="A0A2T1K781"/>
<accession>A0A2T1K781</accession>
<dbReference type="EMBL" id="PXNP01000103">
    <property type="protein sequence ID" value="PSF05382.1"/>
    <property type="molecule type" value="Genomic_DNA"/>
</dbReference>
<organism evidence="6 7">
    <name type="scientific">Marinobacter fuscus</name>
    <dbReference type="NCBI Taxonomy" id="2109942"/>
    <lineage>
        <taxon>Bacteria</taxon>
        <taxon>Pseudomonadati</taxon>
        <taxon>Pseudomonadota</taxon>
        <taxon>Gammaproteobacteria</taxon>
        <taxon>Pseudomonadales</taxon>
        <taxon>Marinobacteraceae</taxon>
        <taxon>Marinobacter</taxon>
    </lineage>
</organism>
<dbReference type="OrthoDB" id="9809338at2"/>
<gene>
    <name evidence="6" type="ORF">C7H09_15380</name>
</gene>
<comment type="caution">
    <text evidence="6">The sequence shown here is derived from an EMBL/GenBank/DDBJ whole genome shotgun (WGS) entry which is preliminary data.</text>
</comment>
<evidence type="ECO:0000256" key="4">
    <source>
        <dbReference type="ARBA" id="ARBA00037345"/>
    </source>
</evidence>
<dbReference type="InterPro" id="IPR014710">
    <property type="entry name" value="RmlC-like_jellyroll"/>
</dbReference>
<dbReference type="InterPro" id="IPR009057">
    <property type="entry name" value="Homeodomain-like_sf"/>
</dbReference>
<dbReference type="InterPro" id="IPR018060">
    <property type="entry name" value="HTH_AraC"/>
</dbReference>
<dbReference type="InterPro" id="IPR050204">
    <property type="entry name" value="AraC_XylS_family_regulators"/>
</dbReference>
<evidence type="ECO:0000313" key="7">
    <source>
        <dbReference type="Proteomes" id="UP000239866"/>
    </source>
</evidence>
<keyword evidence="7" id="KW-1185">Reference proteome</keyword>
<dbReference type="PANTHER" id="PTHR46796">
    <property type="entry name" value="HTH-TYPE TRANSCRIPTIONAL ACTIVATOR RHAS-RELATED"/>
    <property type="match status" value="1"/>
</dbReference>
<dbReference type="Proteomes" id="UP000239866">
    <property type="component" value="Unassembled WGS sequence"/>
</dbReference>
<dbReference type="SUPFAM" id="SSF46689">
    <property type="entry name" value="Homeodomain-like"/>
    <property type="match status" value="2"/>
</dbReference>
<keyword evidence="2" id="KW-0238">DNA-binding</keyword>
<evidence type="ECO:0000256" key="3">
    <source>
        <dbReference type="ARBA" id="ARBA00023163"/>
    </source>
</evidence>
<feature type="domain" description="HTH araC/xylS-type" evidence="5">
    <location>
        <begin position="157"/>
        <end position="255"/>
    </location>
</feature>
<dbReference type="InterPro" id="IPR011051">
    <property type="entry name" value="RmlC_Cupin_sf"/>
</dbReference>
<dbReference type="RefSeq" id="WP_106764268.1">
    <property type="nucleotide sequence ID" value="NZ_PXNP01000103.1"/>
</dbReference>
<evidence type="ECO:0000256" key="1">
    <source>
        <dbReference type="ARBA" id="ARBA00023015"/>
    </source>
</evidence>
<dbReference type="GO" id="GO:0003700">
    <property type="term" value="F:DNA-binding transcription factor activity"/>
    <property type="evidence" value="ECO:0007669"/>
    <property type="project" value="InterPro"/>
</dbReference>
<proteinExistence type="predicted"/>
<dbReference type="Gene3D" id="2.60.120.10">
    <property type="entry name" value="Jelly Rolls"/>
    <property type="match status" value="1"/>
</dbReference>
<protein>
    <submittedName>
        <fullName evidence="6">AraC family transcriptional regulator</fullName>
    </submittedName>
</protein>
<reference evidence="6 7" key="1">
    <citation type="submission" date="2018-03" db="EMBL/GenBank/DDBJ databases">
        <title>Marinobacter brunus sp. nov., a marine bacterium of Gamma-proteobacteria isolated from the surface seawater of the South China Sea.</title>
        <authorList>
            <person name="Cheng H."/>
            <person name="Wu Y.-H."/>
            <person name="Xamxidin M."/>
            <person name="Xu X.-W."/>
        </authorList>
    </citation>
    <scope>NUCLEOTIDE SEQUENCE [LARGE SCALE GENOMIC DNA]</scope>
    <source>
        <strain evidence="6 7">NH169-3</strain>
    </source>
</reference>
<dbReference type="PROSITE" id="PS01124">
    <property type="entry name" value="HTH_ARAC_FAMILY_2"/>
    <property type="match status" value="1"/>
</dbReference>
<evidence type="ECO:0000256" key="2">
    <source>
        <dbReference type="ARBA" id="ARBA00023125"/>
    </source>
</evidence>
<keyword evidence="1" id="KW-0805">Transcription regulation</keyword>
<evidence type="ECO:0000313" key="6">
    <source>
        <dbReference type="EMBL" id="PSF05382.1"/>
    </source>
</evidence>
<evidence type="ECO:0000259" key="5">
    <source>
        <dbReference type="PROSITE" id="PS01124"/>
    </source>
</evidence>
<dbReference type="Gene3D" id="1.10.10.60">
    <property type="entry name" value="Homeodomain-like"/>
    <property type="match status" value="1"/>
</dbReference>
<dbReference type="Pfam" id="PF12833">
    <property type="entry name" value="HTH_18"/>
    <property type="match status" value="1"/>
</dbReference>
<comment type="function">
    <text evidence="4">Regulatory protein of the TOL plasmid xyl operons. XylS activates the xylXYZLTEGFJQKIH operon required for the degradation of toluene, m-xylene and p-xylene.</text>
</comment>
<dbReference type="GO" id="GO:0043565">
    <property type="term" value="F:sequence-specific DNA binding"/>
    <property type="evidence" value="ECO:0007669"/>
    <property type="project" value="InterPro"/>
</dbReference>
<dbReference type="SMART" id="SM00342">
    <property type="entry name" value="HTH_ARAC"/>
    <property type="match status" value="1"/>
</dbReference>
<dbReference type="PANTHER" id="PTHR46796:SF10">
    <property type="entry name" value="TRANSCRIPTIONAL ACTIVATOR FEAR"/>
    <property type="match status" value="1"/>
</dbReference>
<sequence>MLDTRLLKLPTASQQHHHQHHQVVLGIQGEAELTVDGAGARLDTWKACLVPTDARHDFFGDQQNHVLVINIDPVSPVLSSPAHAHYEKLARLFDKPRALQMDNQMQSFVQFAAAEVNRWPDNTTLHQHLAAGILHGMAERLVNEPVRSWHRQGFNPEVVRNYIVGNLHRKITVADLAGVACLSVSRFHEIFREVTGTTPHQFLLQTRLDQAVHLLASTKVSVSEVSYRTGFSSQSALTNALRKYRGTTPSKLQAGVSVA</sequence>
<keyword evidence="3" id="KW-0804">Transcription</keyword>